<feature type="transmembrane region" description="Helical" evidence="1">
    <location>
        <begin position="6"/>
        <end position="26"/>
    </location>
</feature>
<evidence type="ECO:0000256" key="1">
    <source>
        <dbReference type="SAM" id="Phobius"/>
    </source>
</evidence>
<name>A0AB34YRU6_9HYPH</name>
<organism evidence="2 3">
    <name type="scientific">Brucella pecoris</name>
    <dbReference type="NCBI Taxonomy" id="867683"/>
    <lineage>
        <taxon>Bacteria</taxon>
        <taxon>Pseudomonadati</taxon>
        <taxon>Pseudomonadota</taxon>
        <taxon>Alphaproteobacteria</taxon>
        <taxon>Hyphomicrobiales</taxon>
        <taxon>Brucellaceae</taxon>
        <taxon>Brucella/Ochrobactrum group</taxon>
        <taxon>Brucella</taxon>
    </lineage>
</organism>
<evidence type="ECO:0008006" key="4">
    <source>
        <dbReference type="Google" id="ProtNLM"/>
    </source>
</evidence>
<keyword evidence="3" id="KW-1185">Reference proteome</keyword>
<reference evidence="2 3" key="1">
    <citation type="submission" date="2020-08" db="EMBL/GenBank/DDBJ databases">
        <title>Genomic Encyclopedia of Type Strains, Phase IV (KMG-IV): sequencing the most valuable type-strain genomes for metagenomic binning, comparative biology and taxonomic classification.</title>
        <authorList>
            <person name="Goeker M."/>
        </authorList>
    </citation>
    <scope>NUCLEOTIDE SEQUENCE [LARGE SCALE GENOMIC DNA]</scope>
    <source>
        <strain evidence="2 3">DSM 23868</strain>
    </source>
</reference>
<accession>A0AB34YRU6</accession>
<proteinExistence type="predicted"/>
<sequence length="29" mass="3258">MSFETVFIAIGLIYIAASLVAYRLLLRGR</sequence>
<evidence type="ECO:0000313" key="2">
    <source>
        <dbReference type="EMBL" id="MBB4092438.1"/>
    </source>
</evidence>
<keyword evidence="1" id="KW-0812">Transmembrane</keyword>
<dbReference type="EMBL" id="JACIEX010000002">
    <property type="protein sequence ID" value="MBB4092438.1"/>
    <property type="molecule type" value="Genomic_DNA"/>
</dbReference>
<evidence type="ECO:0000313" key="3">
    <source>
        <dbReference type="Proteomes" id="UP000553980"/>
    </source>
</evidence>
<keyword evidence="1" id="KW-1133">Transmembrane helix</keyword>
<dbReference type="AlphaFoldDB" id="A0AB34YRU6"/>
<keyword evidence="1" id="KW-0472">Membrane</keyword>
<dbReference type="Proteomes" id="UP000553980">
    <property type="component" value="Unassembled WGS sequence"/>
</dbReference>
<protein>
    <recommendedName>
        <fullName evidence="4">Cation:proton antiporter</fullName>
    </recommendedName>
</protein>
<gene>
    <name evidence="2" type="ORF">GGQ79_000923</name>
</gene>
<comment type="caution">
    <text evidence="2">The sequence shown here is derived from an EMBL/GenBank/DDBJ whole genome shotgun (WGS) entry which is preliminary data.</text>
</comment>